<dbReference type="EMBL" id="BLJN01000004">
    <property type="protein sequence ID" value="GFE82052.1"/>
    <property type="molecule type" value="Genomic_DNA"/>
</dbReference>
<comment type="caution">
    <text evidence="2">The sequence shown here is derived from an EMBL/GenBank/DDBJ whole genome shotgun (WGS) entry which is preliminary data.</text>
</comment>
<dbReference type="PANTHER" id="PTHR42760">
    <property type="entry name" value="SHORT-CHAIN DEHYDROGENASES/REDUCTASES FAMILY MEMBER"/>
    <property type="match status" value="1"/>
</dbReference>
<organism evidence="2 3">
    <name type="scientific">Steroidobacter agaridevorans</name>
    <dbReference type="NCBI Taxonomy" id="2695856"/>
    <lineage>
        <taxon>Bacteria</taxon>
        <taxon>Pseudomonadati</taxon>
        <taxon>Pseudomonadota</taxon>
        <taxon>Gammaproteobacteria</taxon>
        <taxon>Steroidobacterales</taxon>
        <taxon>Steroidobacteraceae</taxon>
        <taxon>Steroidobacter</taxon>
    </lineage>
</organism>
<dbReference type="SUPFAM" id="SSF51735">
    <property type="entry name" value="NAD(P)-binding Rossmann-fold domains"/>
    <property type="match status" value="1"/>
</dbReference>
<dbReference type="Proteomes" id="UP000445000">
    <property type="component" value="Unassembled WGS sequence"/>
</dbReference>
<sequence length="254" mass="26842">MMRFQGKTAIVTGAASLDGIGFATAARLAREGARVLLTDIDGLGVAARAEELVASGATARGLSHDVSRNEDWQRVLDAAEAAFGAIDVLVNNAGLVILKGIDLQTEDEWRRQLDVNLTSVYYGCRAVIAHMRRHERGGAIINVSSIAGLIGMRRCVGYGASKGGVRLMSKALAIETAAERIRVNTVHPGVIETQMQQVAKADGGEQSARIHATIPMQRMGRPEEVAAAIAFLASDDAAYVTGTELVVDGGFTAQ</sequence>
<dbReference type="InterPro" id="IPR036291">
    <property type="entry name" value="NAD(P)-bd_dom_sf"/>
</dbReference>
<proteinExistence type="inferred from homology"/>
<dbReference type="InterPro" id="IPR002347">
    <property type="entry name" value="SDR_fam"/>
</dbReference>
<dbReference type="AlphaFoldDB" id="A0A829YH41"/>
<reference evidence="3" key="1">
    <citation type="submission" date="2020-01" db="EMBL/GenBank/DDBJ databases">
        <title>'Steroidobacter agaridevorans' sp. nov., agar-degrading bacteria isolated from rhizosphere soils.</title>
        <authorList>
            <person name="Ikenaga M."/>
            <person name="Kataoka M."/>
            <person name="Murouchi A."/>
            <person name="Katsuragi S."/>
            <person name="Sakai M."/>
        </authorList>
    </citation>
    <scope>NUCLEOTIDE SEQUENCE [LARGE SCALE GENOMIC DNA]</scope>
    <source>
        <strain evidence="3">YU21-B</strain>
    </source>
</reference>
<dbReference type="GO" id="GO:0016616">
    <property type="term" value="F:oxidoreductase activity, acting on the CH-OH group of donors, NAD or NADP as acceptor"/>
    <property type="evidence" value="ECO:0007669"/>
    <property type="project" value="TreeGrafter"/>
</dbReference>
<dbReference type="FunFam" id="3.40.50.720:FF:000084">
    <property type="entry name" value="Short-chain dehydrogenase reductase"/>
    <property type="match status" value="1"/>
</dbReference>
<evidence type="ECO:0000256" key="1">
    <source>
        <dbReference type="ARBA" id="ARBA00006484"/>
    </source>
</evidence>
<dbReference type="PRINTS" id="PR00081">
    <property type="entry name" value="GDHRDH"/>
</dbReference>
<gene>
    <name evidence="2" type="ORF">GCM10011487_40520</name>
</gene>
<dbReference type="NCBIfam" id="NF005559">
    <property type="entry name" value="PRK07231.1"/>
    <property type="match status" value="1"/>
</dbReference>
<name>A0A829YH41_9GAMM</name>
<dbReference type="PANTHER" id="PTHR42760:SF123">
    <property type="entry name" value="OXIDOREDUCTASE"/>
    <property type="match status" value="1"/>
</dbReference>
<dbReference type="InterPro" id="IPR020904">
    <property type="entry name" value="Sc_DH/Rdtase_CS"/>
</dbReference>
<comment type="similarity">
    <text evidence="1">Belongs to the short-chain dehydrogenases/reductases (SDR) family.</text>
</comment>
<dbReference type="PROSITE" id="PS00061">
    <property type="entry name" value="ADH_SHORT"/>
    <property type="match status" value="1"/>
</dbReference>
<dbReference type="Gene3D" id="3.40.50.720">
    <property type="entry name" value="NAD(P)-binding Rossmann-like Domain"/>
    <property type="match status" value="1"/>
</dbReference>
<protein>
    <submittedName>
        <fullName evidence="2">Oxidoreductase</fullName>
    </submittedName>
</protein>
<dbReference type="RefSeq" id="WP_161813729.1">
    <property type="nucleotide sequence ID" value="NZ_BLJN01000004.1"/>
</dbReference>
<evidence type="ECO:0000313" key="3">
    <source>
        <dbReference type="Proteomes" id="UP000445000"/>
    </source>
</evidence>
<dbReference type="GO" id="GO:0030497">
    <property type="term" value="P:fatty acid elongation"/>
    <property type="evidence" value="ECO:0007669"/>
    <property type="project" value="TreeGrafter"/>
</dbReference>
<dbReference type="PRINTS" id="PR00080">
    <property type="entry name" value="SDRFAMILY"/>
</dbReference>
<accession>A0A829YH41</accession>
<evidence type="ECO:0000313" key="2">
    <source>
        <dbReference type="EMBL" id="GFE82052.1"/>
    </source>
</evidence>
<keyword evidence="3" id="KW-1185">Reference proteome</keyword>
<dbReference type="Pfam" id="PF13561">
    <property type="entry name" value="adh_short_C2"/>
    <property type="match status" value="1"/>
</dbReference>